<reference evidence="4 5" key="1">
    <citation type="submission" date="2012-05" db="EMBL/GenBank/DDBJ databases">
        <title>Finished chromosome of genome of Chamaesiphon sp. PCC 6605.</title>
        <authorList>
            <consortium name="US DOE Joint Genome Institute"/>
            <person name="Gugger M."/>
            <person name="Coursin T."/>
            <person name="Rippka R."/>
            <person name="Tandeau De Marsac N."/>
            <person name="Huntemann M."/>
            <person name="Wei C.-L."/>
            <person name="Han J."/>
            <person name="Detter J.C."/>
            <person name="Han C."/>
            <person name="Tapia R."/>
            <person name="Chen A."/>
            <person name="Kyrpides N."/>
            <person name="Mavromatis K."/>
            <person name="Markowitz V."/>
            <person name="Szeto E."/>
            <person name="Ivanova N."/>
            <person name="Pagani I."/>
            <person name="Pati A."/>
            <person name="Goodwin L."/>
            <person name="Nordberg H.P."/>
            <person name="Cantor M.N."/>
            <person name="Hua S.X."/>
            <person name="Woyke T."/>
            <person name="Kerfeld C.A."/>
        </authorList>
    </citation>
    <scope>NUCLEOTIDE SEQUENCE [LARGE SCALE GENOMIC DNA]</scope>
    <source>
        <strain evidence="5">ATCC 27169 / PCC 6605</strain>
    </source>
</reference>
<dbReference type="KEGG" id="cmp:Cha6605_0336"/>
<name>K9UB19_CHAP6</name>
<dbReference type="InterPro" id="IPR019734">
    <property type="entry name" value="TPR_rpt"/>
</dbReference>
<keyword evidence="5" id="KW-1185">Reference proteome</keyword>
<dbReference type="STRING" id="1173020.Cha6605_0336"/>
<keyword evidence="1" id="KW-0677">Repeat</keyword>
<dbReference type="EMBL" id="CP003600">
    <property type="protein sequence ID" value="AFY91636.1"/>
    <property type="molecule type" value="Genomic_DNA"/>
</dbReference>
<evidence type="ECO:0000256" key="3">
    <source>
        <dbReference type="PROSITE-ProRule" id="PRU00339"/>
    </source>
</evidence>
<dbReference type="AlphaFoldDB" id="K9UB19"/>
<dbReference type="OrthoDB" id="556371at2"/>
<keyword evidence="2 3" id="KW-0802">TPR repeat</keyword>
<organism evidence="4 5">
    <name type="scientific">Chamaesiphon minutus (strain ATCC 27169 / PCC 6605)</name>
    <dbReference type="NCBI Taxonomy" id="1173020"/>
    <lineage>
        <taxon>Bacteria</taxon>
        <taxon>Bacillati</taxon>
        <taxon>Cyanobacteriota</taxon>
        <taxon>Cyanophyceae</taxon>
        <taxon>Gomontiellales</taxon>
        <taxon>Chamaesiphonaceae</taxon>
        <taxon>Chamaesiphon</taxon>
    </lineage>
</organism>
<evidence type="ECO:0000313" key="4">
    <source>
        <dbReference type="EMBL" id="AFY91636.1"/>
    </source>
</evidence>
<feature type="repeat" description="TPR" evidence="3">
    <location>
        <begin position="48"/>
        <end position="81"/>
    </location>
</feature>
<dbReference type="eggNOG" id="COG0457">
    <property type="taxonomic scope" value="Bacteria"/>
</dbReference>
<dbReference type="Gene3D" id="1.25.40.10">
    <property type="entry name" value="Tetratricopeptide repeat domain"/>
    <property type="match status" value="2"/>
</dbReference>
<accession>K9UB19</accession>
<feature type="repeat" description="TPR" evidence="3">
    <location>
        <begin position="82"/>
        <end position="115"/>
    </location>
</feature>
<evidence type="ECO:0000256" key="1">
    <source>
        <dbReference type="ARBA" id="ARBA00022737"/>
    </source>
</evidence>
<dbReference type="HOGENOM" id="CLU_1376036_0_0_3"/>
<dbReference type="Proteomes" id="UP000010366">
    <property type="component" value="Chromosome"/>
</dbReference>
<dbReference type="SUPFAM" id="SSF48452">
    <property type="entry name" value="TPR-like"/>
    <property type="match status" value="1"/>
</dbReference>
<dbReference type="PANTHER" id="PTHR44858:SF1">
    <property type="entry name" value="UDP-N-ACETYLGLUCOSAMINE--PEPTIDE N-ACETYLGLUCOSAMINYLTRANSFERASE SPINDLY-RELATED"/>
    <property type="match status" value="1"/>
</dbReference>
<dbReference type="GO" id="GO:0046813">
    <property type="term" value="P:receptor-mediated virion attachment to host cell"/>
    <property type="evidence" value="ECO:0007669"/>
    <property type="project" value="TreeGrafter"/>
</dbReference>
<dbReference type="GO" id="GO:0009279">
    <property type="term" value="C:cell outer membrane"/>
    <property type="evidence" value="ECO:0007669"/>
    <property type="project" value="TreeGrafter"/>
</dbReference>
<dbReference type="Pfam" id="PF00515">
    <property type="entry name" value="TPR_1"/>
    <property type="match status" value="1"/>
</dbReference>
<protein>
    <submittedName>
        <fullName evidence="4">Tetratricopeptide repeat protein</fullName>
    </submittedName>
</protein>
<dbReference type="PROSITE" id="PS50005">
    <property type="entry name" value="TPR"/>
    <property type="match status" value="2"/>
</dbReference>
<dbReference type="InterPro" id="IPR050498">
    <property type="entry name" value="Ycf3"/>
</dbReference>
<gene>
    <name evidence="4" type="ORF">Cha6605_0336</name>
</gene>
<dbReference type="InterPro" id="IPR013105">
    <property type="entry name" value="TPR_2"/>
</dbReference>
<evidence type="ECO:0000313" key="5">
    <source>
        <dbReference type="Proteomes" id="UP000010366"/>
    </source>
</evidence>
<dbReference type="PROSITE" id="PS50293">
    <property type="entry name" value="TPR_REGION"/>
    <property type="match status" value="1"/>
</dbReference>
<dbReference type="InterPro" id="IPR011990">
    <property type="entry name" value="TPR-like_helical_dom_sf"/>
</dbReference>
<dbReference type="PANTHER" id="PTHR44858">
    <property type="entry name" value="TETRATRICOPEPTIDE REPEAT PROTEIN 6"/>
    <property type="match status" value="1"/>
</dbReference>
<sequence>MSEHTNTLIAIRDTSDILLSAKAKYKSCDYYGAIAEYSLAIEFHPHMSLAFCCRGDAYYKLGEAQKAMNDYNRSSELDPKLVIVYYRRGNLYYSTKDYDLAIADYSHAIELKPDFALAYSSRGCAYKELYGEQEAAVDWRAAAKLFKEQGNLEKYNYMLELTALSTSIDTLTSGMLL</sequence>
<proteinExistence type="predicted"/>
<dbReference type="RefSeq" id="WP_015157831.1">
    <property type="nucleotide sequence ID" value="NC_019697.1"/>
</dbReference>
<dbReference type="SMART" id="SM00028">
    <property type="entry name" value="TPR"/>
    <property type="match status" value="4"/>
</dbReference>
<evidence type="ECO:0000256" key="2">
    <source>
        <dbReference type="ARBA" id="ARBA00022803"/>
    </source>
</evidence>
<dbReference type="Pfam" id="PF07719">
    <property type="entry name" value="TPR_2"/>
    <property type="match status" value="1"/>
</dbReference>